<evidence type="ECO:0000256" key="6">
    <source>
        <dbReference type="ARBA" id="ARBA00023277"/>
    </source>
</evidence>
<keyword evidence="6" id="KW-0119">Carbohydrate metabolism</keyword>
<keyword evidence="7" id="KW-0326">Glycosidase</keyword>
<dbReference type="Gene3D" id="1.50.10.10">
    <property type="match status" value="1"/>
</dbReference>
<keyword evidence="10" id="KW-0732">Signal</keyword>
<dbReference type="Pfam" id="PF00759">
    <property type="entry name" value="Glyco_hydro_9"/>
    <property type="match status" value="1"/>
</dbReference>
<dbReference type="EC" id="3.2.1.4" evidence="3"/>
<reference evidence="13" key="1">
    <citation type="journal article" date="2014" name="Science">
        <title>Ancient hybridizations among the ancestral genomes of bread wheat.</title>
        <authorList>
            <consortium name="International Wheat Genome Sequencing Consortium,"/>
            <person name="Marcussen T."/>
            <person name="Sandve S.R."/>
            <person name="Heier L."/>
            <person name="Spannagl M."/>
            <person name="Pfeifer M."/>
            <person name="Jakobsen K.S."/>
            <person name="Wulff B.B."/>
            <person name="Steuernagel B."/>
            <person name="Mayer K.F."/>
            <person name="Olsen O.A."/>
        </authorList>
    </citation>
    <scope>NUCLEOTIDE SEQUENCE [LARGE SCALE GENOMIC DNA]</scope>
    <source>
        <strain evidence="13">cv. AL8/78</strain>
    </source>
</reference>
<dbReference type="SUPFAM" id="SSF48208">
    <property type="entry name" value="Six-hairpin glycosidases"/>
    <property type="match status" value="1"/>
</dbReference>
<evidence type="ECO:0000256" key="3">
    <source>
        <dbReference type="ARBA" id="ARBA00012601"/>
    </source>
</evidence>
<keyword evidence="13" id="KW-1185">Reference proteome</keyword>
<name>A0A453KIU6_AEGTS</name>
<dbReference type="Proteomes" id="UP000015105">
    <property type="component" value="Chromosome 5D"/>
</dbReference>
<dbReference type="PANTHER" id="PTHR22298">
    <property type="entry name" value="ENDO-1,4-BETA-GLUCANASE"/>
    <property type="match status" value="1"/>
</dbReference>
<dbReference type="EnsemblPlants" id="AET5Gv20432500.3">
    <property type="protein sequence ID" value="AET5Gv20432500.3"/>
    <property type="gene ID" value="AET5Gv20432500"/>
</dbReference>
<keyword evidence="5" id="KW-0136">Cellulose degradation</keyword>
<organism evidence="12 13">
    <name type="scientific">Aegilops tauschii subsp. strangulata</name>
    <name type="common">Goatgrass</name>
    <dbReference type="NCBI Taxonomy" id="200361"/>
    <lineage>
        <taxon>Eukaryota</taxon>
        <taxon>Viridiplantae</taxon>
        <taxon>Streptophyta</taxon>
        <taxon>Embryophyta</taxon>
        <taxon>Tracheophyta</taxon>
        <taxon>Spermatophyta</taxon>
        <taxon>Magnoliopsida</taxon>
        <taxon>Liliopsida</taxon>
        <taxon>Poales</taxon>
        <taxon>Poaceae</taxon>
        <taxon>BOP clade</taxon>
        <taxon>Pooideae</taxon>
        <taxon>Triticodae</taxon>
        <taxon>Triticeae</taxon>
        <taxon>Triticinae</taxon>
        <taxon>Aegilops</taxon>
    </lineage>
</organism>
<protein>
    <recommendedName>
        <fullName evidence="3">cellulase</fullName>
        <ecNumber evidence="3">3.2.1.4</ecNumber>
    </recommendedName>
</protein>
<sequence>MGSPKACMSAYLIAVLCLVAGARSAAAFNYADALDKAVLFFEAQRSGKLPPGQRVAWRADSALSDGNASNVDLVGGYYDAGDNVKFGLPMAFTVTMLSWSVVEFGGAMPGGQVANAEAAVRWGSDYLLKAATATPGALYVQVADPYQDHRCWERAEDMDTPRAAYKVTPQSPGSDVAGETAAALAAASLVFRSRDPAYSSKLLRAARQVFDFADRYRGSYSDSLSSVVCPFYCSYSGYKDELLWAATWLHLASSPSPSSQGVYMSYINSNGHTLGAEQDGYTVSWDDKRAATKVLLSKVLLQNRVESLRTYKAHADKYICSLVPGAGGFQSQYTPGGLLFKEGDSNMEYVTSTAFLLLTYAKYLSSTGGAASCGSTAVTPSTLVSLAKKQVRTFAWPLDEILRLAWQREAHRSFWRARRWTTSWARTRRGCRTWWGSGRGTRGTCTTGAPPCRRCATTRPASAATRGSTTCTRPTRTATCSSAQSLAAPTRATAIPTAATTTRRPSRPPTPTRRSSAPSPSSRGHAQHNLSGVNEMCMRWLNLNCVCKSFLFKLAKTQSTA</sequence>
<reference evidence="12" key="4">
    <citation type="submission" date="2019-03" db="UniProtKB">
        <authorList>
            <consortium name="EnsemblPlants"/>
        </authorList>
    </citation>
    <scope>IDENTIFICATION</scope>
</reference>
<evidence type="ECO:0000259" key="11">
    <source>
        <dbReference type="Pfam" id="PF00759"/>
    </source>
</evidence>
<comment type="similarity">
    <text evidence="2">Belongs to the glycosyl hydrolase 9 (cellulase E) family.</text>
</comment>
<feature type="domain" description="Glycoside hydrolase family 9" evidence="11">
    <location>
        <begin position="30"/>
        <end position="391"/>
    </location>
</feature>
<dbReference type="InterPro" id="IPR008928">
    <property type="entry name" value="6-hairpin_glycosidase_sf"/>
</dbReference>
<evidence type="ECO:0000313" key="12">
    <source>
        <dbReference type="EnsemblPlants" id="AET5Gv20432500.3"/>
    </source>
</evidence>
<evidence type="ECO:0000256" key="1">
    <source>
        <dbReference type="ARBA" id="ARBA00000966"/>
    </source>
</evidence>
<proteinExistence type="inferred from homology"/>
<feature type="signal peptide" evidence="10">
    <location>
        <begin position="1"/>
        <end position="27"/>
    </location>
</feature>
<evidence type="ECO:0000256" key="7">
    <source>
        <dbReference type="ARBA" id="ARBA00023295"/>
    </source>
</evidence>
<feature type="chain" id="PRO_5019408956" description="cellulase" evidence="10">
    <location>
        <begin position="28"/>
        <end position="561"/>
    </location>
</feature>
<reference evidence="12" key="5">
    <citation type="journal article" date="2021" name="G3 (Bethesda)">
        <title>Aegilops tauschii genome assembly Aet v5.0 features greater sequence contiguity and improved annotation.</title>
        <authorList>
            <person name="Wang L."/>
            <person name="Zhu T."/>
            <person name="Rodriguez J.C."/>
            <person name="Deal K.R."/>
            <person name="Dubcovsky J."/>
            <person name="McGuire P.E."/>
            <person name="Lux T."/>
            <person name="Spannagl M."/>
            <person name="Mayer K.F.X."/>
            <person name="Baldrich P."/>
            <person name="Meyers B.C."/>
            <person name="Huo N."/>
            <person name="Gu Y.Q."/>
            <person name="Zhou H."/>
            <person name="Devos K.M."/>
            <person name="Bennetzen J.L."/>
            <person name="Unver T."/>
            <person name="Budak H."/>
            <person name="Gulick P.J."/>
            <person name="Galiba G."/>
            <person name="Kalapos B."/>
            <person name="Nelson D.R."/>
            <person name="Li P."/>
            <person name="You F.M."/>
            <person name="Luo M.C."/>
            <person name="Dvorak J."/>
        </authorList>
    </citation>
    <scope>NUCLEOTIDE SEQUENCE [LARGE SCALE GENOMIC DNA]</scope>
    <source>
        <strain evidence="12">cv. AL8/78</strain>
    </source>
</reference>
<reference evidence="13" key="2">
    <citation type="journal article" date="2017" name="Nat. Plants">
        <title>The Aegilops tauschii genome reveals multiple impacts of transposons.</title>
        <authorList>
            <person name="Zhao G."/>
            <person name="Zou C."/>
            <person name="Li K."/>
            <person name="Wang K."/>
            <person name="Li T."/>
            <person name="Gao L."/>
            <person name="Zhang X."/>
            <person name="Wang H."/>
            <person name="Yang Z."/>
            <person name="Liu X."/>
            <person name="Jiang W."/>
            <person name="Mao L."/>
            <person name="Kong X."/>
            <person name="Jiao Y."/>
            <person name="Jia J."/>
        </authorList>
    </citation>
    <scope>NUCLEOTIDE SEQUENCE [LARGE SCALE GENOMIC DNA]</scope>
    <source>
        <strain evidence="13">cv. AL8/78</strain>
    </source>
</reference>
<comment type="catalytic activity">
    <reaction evidence="1">
        <text>Endohydrolysis of (1-&gt;4)-beta-D-glucosidic linkages in cellulose, lichenin and cereal beta-D-glucans.</text>
        <dbReference type="EC" id="3.2.1.4"/>
    </reaction>
</comment>
<evidence type="ECO:0000256" key="2">
    <source>
        <dbReference type="ARBA" id="ARBA00007072"/>
    </source>
</evidence>
<evidence type="ECO:0000256" key="8">
    <source>
        <dbReference type="ARBA" id="ARBA00023326"/>
    </source>
</evidence>
<keyword evidence="4" id="KW-0378">Hydrolase</keyword>
<reference evidence="12" key="3">
    <citation type="journal article" date="2017" name="Nature">
        <title>Genome sequence of the progenitor of the wheat D genome Aegilops tauschii.</title>
        <authorList>
            <person name="Luo M.C."/>
            <person name="Gu Y.Q."/>
            <person name="Puiu D."/>
            <person name="Wang H."/>
            <person name="Twardziok S.O."/>
            <person name="Deal K.R."/>
            <person name="Huo N."/>
            <person name="Zhu T."/>
            <person name="Wang L."/>
            <person name="Wang Y."/>
            <person name="McGuire P.E."/>
            <person name="Liu S."/>
            <person name="Long H."/>
            <person name="Ramasamy R.K."/>
            <person name="Rodriguez J.C."/>
            <person name="Van S.L."/>
            <person name="Yuan L."/>
            <person name="Wang Z."/>
            <person name="Xia Z."/>
            <person name="Xiao L."/>
            <person name="Anderson O.D."/>
            <person name="Ouyang S."/>
            <person name="Liang Y."/>
            <person name="Zimin A.V."/>
            <person name="Pertea G."/>
            <person name="Qi P."/>
            <person name="Bennetzen J.L."/>
            <person name="Dai X."/>
            <person name="Dawson M.W."/>
            <person name="Muller H.G."/>
            <person name="Kugler K."/>
            <person name="Rivarola-Duarte L."/>
            <person name="Spannagl M."/>
            <person name="Mayer K.F.X."/>
            <person name="Lu F.H."/>
            <person name="Bevan M.W."/>
            <person name="Leroy P."/>
            <person name="Li P."/>
            <person name="You F.M."/>
            <person name="Sun Q."/>
            <person name="Liu Z."/>
            <person name="Lyons E."/>
            <person name="Wicker T."/>
            <person name="Salzberg S.L."/>
            <person name="Devos K.M."/>
            <person name="Dvorak J."/>
        </authorList>
    </citation>
    <scope>NUCLEOTIDE SEQUENCE [LARGE SCALE GENOMIC DNA]</scope>
    <source>
        <strain evidence="12">cv. AL8/78</strain>
    </source>
</reference>
<evidence type="ECO:0000256" key="10">
    <source>
        <dbReference type="SAM" id="SignalP"/>
    </source>
</evidence>
<dbReference type="STRING" id="200361.A0A453KIU6"/>
<feature type="compositionally biased region" description="Low complexity" evidence="9">
    <location>
        <begin position="482"/>
        <end position="503"/>
    </location>
</feature>
<dbReference type="InterPro" id="IPR001701">
    <property type="entry name" value="Glyco_hydro_9"/>
</dbReference>
<evidence type="ECO:0000313" key="13">
    <source>
        <dbReference type="Proteomes" id="UP000015105"/>
    </source>
</evidence>
<evidence type="ECO:0000256" key="4">
    <source>
        <dbReference type="ARBA" id="ARBA00022801"/>
    </source>
</evidence>
<accession>A0A453KIU6</accession>
<feature type="compositionally biased region" description="Low complexity" evidence="9">
    <location>
        <begin position="512"/>
        <end position="523"/>
    </location>
</feature>
<dbReference type="AlphaFoldDB" id="A0A453KIU6"/>
<dbReference type="InterPro" id="IPR012341">
    <property type="entry name" value="6hp_glycosidase-like_sf"/>
</dbReference>
<dbReference type="GO" id="GO:0030245">
    <property type="term" value="P:cellulose catabolic process"/>
    <property type="evidence" value="ECO:0007669"/>
    <property type="project" value="UniProtKB-KW"/>
</dbReference>
<keyword evidence="8" id="KW-0624">Polysaccharide degradation</keyword>
<evidence type="ECO:0000256" key="5">
    <source>
        <dbReference type="ARBA" id="ARBA00023001"/>
    </source>
</evidence>
<dbReference type="Gramene" id="AET5Gv20432500.3">
    <property type="protein sequence ID" value="AET5Gv20432500.3"/>
    <property type="gene ID" value="AET5Gv20432500"/>
</dbReference>
<dbReference type="GO" id="GO:0008810">
    <property type="term" value="F:cellulase activity"/>
    <property type="evidence" value="ECO:0007669"/>
    <property type="project" value="UniProtKB-EC"/>
</dbReference>
<evidence type="ECO:0000256" key="9">
    <source>
        <dbReference type="SAM" id="MobiDB-lite"/>
    </source>
</evidence>
<feature type="region of interest" description="Disordered" evidence="9">
    <location>
        <begin position="482"/>
        <end position="527"/>
    </location>
</feature>